<evidence type="ECO:0000313" key="2">
    <source>
        <dbReference type="EMBL" id="EGI70732.1"/>
    </source>
</evidence>
<accession>F4W536</accession>
<reference evidence="2" key="1">
    <citation type="submission" date="2011-02" db="EMBL/GenBank/DDBJ databases">
        <title>The genome of the leaf-cutting ant Acromyrmex echinatior suggests key adaptations to social evolution and fungus farming.</title>
        <authorList>
            <person name="Nygaard S."/>
            <person name="Zhang G."/>
        </authorList>
    </citation>
    <scope>NUCLEOTIDE SEQUENCE</scope>
</reference>
<evidence type="ECO:0000256" key="1">
    <source>
        <dbReference type="SAM" id="MobiDB-lite"/>
    </source>
</evidence>
<dbReference type="AlphaFoldDB" id="F4W536"/>
<feature type="region of interest" description="Disordered" evidence="1">
    <location>
        <begin position="135"/>
        <end position="166"/>
    </location>
</feature>
<name>F4W536_ACREC</name>
<dbReference type="EMBL" id="GL887596">
    <property type="protein sequence ID" value="EGI70732.1"/>
    <property type="molecule type" value="Genomic_DNA"/>
</dbReference>
<organism evidence="3">
    <name type="scientific">Acromyrmex echinatior</name>
    <name type="common">Panamanian leafcutter ant</name>
    <name type="synonym">Acromyrmex octospinosus echinatior</name>
    <dbReference type="NCBI Taxonomy" id="103372"/>
    <lineage>
        <taxon>Eukaryota</taxon>
        <taxon>Metazoa</taxon>
        <taxon>Ecdysozoa</taxon>
        <taxon>Arthropoda</taxon>
        <taxon>Hexapoda</taxon>
        <taxon>Insecta</taxon>
        <taxon>Pterygota</taxon>
        <taxon>Neoptera</taxon>
        <taxon>Endopterygota</taxon>
        <taxon>Hymenoptera</taxon>
        <taxon>Apocrita</taxon>
        <taxon>Aculeata</taxon>
        <taxon>Formicoidea</taxon>
        <taxon>Formicidae</taxon>
        <taxon>Myrmicinae</taxon>
        <taxon>Acromyrmex</taxon>
    </lineage>
</organism>
<proteinExistence type="predicted"/>
<evidence type="ECO:0000313" key="3">
    <source>
        <dbReference type="Proteomes" id="UP000007755"/>
    </source>
</evidence>
<keyword evidence="3" id="KW-1185">Reference proteome</keyword>
<gene>
    <name evidence="2" type="ORF">G5I_00527</name>
</gene>
<sequence length="254" mass="29841">MSCVIADNGRASVYRLTTTTTTRRRRTFSWKADLNREGGKPRRLPNYTNLIKYDVDSEISRSLSWSRGYARGGCSLVGPWRGRDVDVERMEWEWGARRGRETTEKQHNGTRKANVEVREDARLKVFSEKRERCASPREEGIRKEERGMEGTGEREREVEETKEKETGIDSLPRYEARRNNTCAVEPRRLVPELAWQGLYQRRCCRIVGHQSQPRIRQSHQPRWQRRVTTALAYPARNAKTDRHSHLCYLVHSLR</sequence>
<protein>
    <submittedName>
        <fullName evidence="2">Uncharacterized protein</fullName>
    </submittedName>
</protein>
<dbReference type="Proteomes" id="UP000007755">
    <property type="component" value="Unassembled WGS sequence"/>
</dbReference>
<dbReference type="InParanoid" id="F4W536"/>